<dbReference type="SMART" id="SM00046">
    <property type="entry name" value="DAGKc"/>
    <property type="match status" value="1"/>
</dbReference>
<dbReference type="Pfam" id="PF19279">
    <property type="entry name" value="YegS_C"/>
    <property type="match status" value="1"/>
</dbReference>
<comment type="cofactor">
    <cofactor evidence="1">
        <name>Mg(2+)</name>
        <dbReference type="ChEBI" id="CHEBI:18420"/>
    </cofactor>
</comment>
<keyword evidence="6" id="KW-0547">Nucleotide-binding</keyword>
<dbReference type="Pfam" id="PF00781">
    <property type="entry name" value="DAGK_cat"/>
    <property type="match status" value="1"/>
</dbReference>
<keyword evidence="3" id="KW-0444">Lipid biosynthesis</keyword>
<dbReference type="EMBL" id="JXLP01000010">
    <property type="protein sequence ID" value="KIL78094.1"/>
    <property type="molecule type" value="Genomic_DNA"/>
</dbReference>
<evidence type="ECO:0000256" key="9">
    <source>
        <dbReference type="ARBA" id="ARBA00022842"/>
    </source>
</evidence>
<dbReference type="InterPro" id="IPR001206">
    <property type="entry name" value="Diacylglycerol_kinase_cat_dom"/>
</dbReference>
<dbReference type="Gene3D" id="2.60.200.40">
    <property type="match status" value="1"/>
</dbReference>
<dbReference type="InterPro" id="IPR016064">
    <property type="entry name" value="NAD/diacylglycerol_kinase_sf"/>
</dbReference>
<dbReference type="RefSeq" id="WP_041113890.1">
    <property type="nucleotide sequence ID" value="NZ_JARTHD010000024.1"/>
</dbReference>
<dbReference type="InterPro" id="IPR005218">
    <property type="entry name" value="Diacylglycerol/lipid_kinase"/>
</dbReference>
<evidence type="ECO:0000313" key="15">
    <source>
        <dbReference type="Proteomes" id="UP000031982"/>
    </source>
</evidence>
<feature type="domain" description="DAGKc" evidence="13">
    <location>
        <begin position="1"/>
        <end position="131"/>
    </location>
</feature>
<keyword evidence="9" id="KW-0460">Magnesium</keyword>
<evidence type="ECO:0000256" key="5">
    <source>
        <dbReference type="ARBA" id="ARBA00022723"/>
    </source>
</evidence>
<dbReference type="PANTHER" id="PTHR12358:SF106">
    <property type="entry name" value="LIPID KINASE YEGS"/>
    <property type="match status" value="1"/>
</dbReference>
<evidence type="ECO:0000256" key="10">
    <source>
        <dbReference type="ARBA" id="ARBA00023098"/>
    </source>
</evidence>
<evidence type="ECO:0000256" key="1">
    <source>
        <dbReference type="ARBA" id="ARBA00001946"/>
    </source>
</evidence>
<keyword evidence="11" id="KW-0594">Phospholipid biosynthesis</keyword>
<comment type="similarity">
    <text evidence="2">Belongs to the diacylglycerol/lipid kinase family.</text>
</comment>
<evidence type="ECO:0000256" key="12">
    <source>
        <dbReference type="ARBA" id="ARBA00023264"/>
    </source>
</evidence>
<dbReference type="SUPFAM" id="SSF111331">
    <property type="entry name" value="NAD kinase/diacylglycerol kinase-like"/>
    <property type="match status" value="1"/>
</dbReference>
<evidence type="ECO:0000256" key="7">
    <source>
        <dbReference type="ARBA" id="ARBA00022777"/>
    </source>
</evidence>
<dbReference type="PROSITE" id="PS50146">
    <property type="entry name" value="DAGK"/>
    <property type="match status" value="1"/>
</dbReference>
<keyword evidence="5" id="KW-0479">Metal-binding</keyword>
<sequence>MKKAMIIANPSSGKEEAQGYVEKIQHQLANIGYTTDIRLTSQTGDAAAWSAEAAAARLDMVVSIGGDGTLNEVVNGLAEKEHRPTLGVIPLGTVNDFARALQVPLEPAEAMAVIGRARLQKADVGKVNERYFLNIVALGDIAESAAVVSPEKKTALGSFAYFLEGGKGLVNKQPVTISVTADEEEWKGEALLFLAALTNSVGGFESVAPDAEVHDGKLHCFIIRKASLPKLVRMTANLLKGELNEDPDVVYFRTSRVKVASEALLKANVDGDIGSGLPLTLEVLPRHIEVWVP</sequence>
<keyword evidence="4" id="KW-0808">Transferase</keyword>
<gene>
    <name evidence="14" type="ORF">SD77_0695</name>
</gene>
<keyword evidence="10" id="KW-0443">Lipid metabolism</keyword>
<dbReference type="InterPro" id="IPR045540">
    <property type="entry name" value="YegS/DAGK_C"/>
</dbReference>
<keyword evidence="7" id="KW-0418">Kinase</keyword>
<evidence type="ECO:0000313" key="14">
    <source>
        <dbReference type="EMBL" id="KIL78094.1"/>
    </source>
</evidence>
<dbReference type="InterPro" id="IPR050187">
    <property type="entry name" value="Lipid_Phosphate_FormReg"/>
</dbReference>
<evidence type="ECO:0000256" key="8">
    <source>
        <dbReference type="ARBA" id="ARBA00022840"/>
    </source>
</evidence>
<proteinExistence type="inferred from homology"/>
<evidence type="ECO:0000256" key="4">
    <source>
        <dbReference type="ARBA" id="ARBA00022679"/>
    </source>
</evidence>
<name>A0ABR5ATL7_BACBA</name>
<keyword evidence="12" id="KW-1208">Phospholipid metabolism</keyword>
<dbReference type="NCBIfam" id="TIGR00147">
    <property type="entry name" value="YegS/Rv2252/BmrU family lipid kinase"/>
    <property type="match status" value="1"/>
</dbReference>
<accession>A0ABR5ATL7</accession>
<dbReference type="Gene3D" id="3.40.50.10330">
    <property type="entry name" value="Probable inorganic polyphosphate/atp-NAD kinase, domain 1"/>
    <property type="match status" value="1"/>
</dbReference>
<comment type="caution">
    <text evidence="14">The sequence shown here is derived from an EMBL/GenBank/DDBJ whole genome shotgun (WGS) entry which is preliminary data.</text>
</comment>
<evidence type="ECO:0000259" key="13">
    <source>
        <dbReference type="PROSITE" id="PS50146"/>
    </source>
</evidence>
<evidence type="ECO:0000256" key="6">
    <source>
        <dbReference type="ARBA" id="ARBA00022741"/>
    </source>
</evidence>
<dbReference type="PANTHER" id="PTHR12358">
    <property type="entry name" value="SPHINGOSINE KINASE"/>
    <property type="match status" value="1"/>
</dbReference>
<evidence type="ECO:0000256" key="11">
    <source>
        <dbReference type="ARBA" id="ARBA00023209"/>
    </source>
</evidence>
<dbReference type="InterPro" id="IPR017438">
    <property type="entry name" value="ATP-NAD_kinase_N"/>
</dbReference>
<keyword evidence="8" id="KW-0067">ATP-binding</keyword>
<evidence type="ECO:0000256" key="2">
    <source>
        <dbReference type="ARBA" id="ARBA00005983"/>
    </source>
</evidence>
<dbReference type="Proteomes" id="UP000031982">
    <property type="component" value="Unassembled WGS sequence"/>
</dbReference>
<evidence type="ECO:0000256" key="3">
    <source>
        <dbReference type="ARBA" id="ARBA00022516"/>
    </source>
</evidence>
<keyword evidence="15" id="KW-1185">Reference proteome</keyword>
<protein>
    <submittedName>
        <fullName evidence="14">Transcription regulator</fullName>
    </submittedName>
</protein>
<organism evidence="14 15">
    <name type="scientific">Bacillus badius</name>
    <dbReference type="NCBI Taxonomy" id="1455"/>
    <lineage>
        <taxon>Bacteria</taxon>
        <taxon>Bacillati</taxon>
        <taxon>Bacillota</taxon>
        <taxon>Bacilli</taxon>
        <taxon>Bacillales</taxon>
        <taxon>Bacillaceae</taxon>
        <taxon>Pseudobacillus</taxon>
    </lineage>
</organism>
<reference evidence="14 15" key="1">
    <citation type="submission" date="2015-01" db="EMBL/GenBank/DDBJ databases">
        <title>Genome Assembly of Bacillus badius MTCC 1458.</title>
        <authorList>
            <person name="Verma A."/>
            <person name="Khatri I."/>
            <person name="Mual P."/>
            <person name="Subramanian S."/>
            <person name="Krishnamurthi S."/>
        </authorList>
    </citation>
    <scope>NUCLEOTIDE SEQUENCE [LARGE SCALE GENOMIC DNA]</scope>
    <source>
        <strain evidence="14 15">MTCC 1458</strain>
    </source>
</reference>